<dbReference type="GO" id="GO:0004930">
    <property type="term" value="F:G protein-coupled receptor activity"/>
    <property type="evidence" value="ECO:0007669"/>
    <property type="project" value="InterPro"/>
</dbReference>
<dbReference type="GO" id="GO:0016020">
    <property type="term" value="C:membrane"/>
    <property type="evidence" value="ECO:0007669"/>
    <property type="project" value="UniProtKB-SubCell"/>
</dbReference>
<keyword evidence="2 5" id="KW-0812">Transmembrane</keyword>
<feature type="transmembrane region" description="Helical" evidence="5">
    <location>
        <begin position="119"/>
        <end position="140"/>
    </location>
</feature>
<comment type="caution">
    <text evidence="6">The sequence shown here is derived from an EMBL/GenBank/DDBJ whole genome shotgun (WGS) entry which is preliminary data.</text>
</comment>
<feature type="transmembrane region" description="Helical" evidence="5">
    <location>
        <begin position="43"/>
        <end position="68"/>
    </location>
</feature>
<sequence length="294" mass="33137">MSPTFVYAFVTAAIVGLFGILANAVIVYSVFYFKSLQTVSNMFLVNWSVADCLSILSVPFLTAMYAILYPQEHHAYSCLSIHTIIILHVTGLWFNILLSVDCITATYYVRLSEKLRKSYWAVIAFIWIAALPCYCLSASLCVSDVYYYFSVVLFFIFYVVSQLFAIVPEIHRIINKCKTSPPTYSSSIQTRLTVIAAISSSYLIGVMFSVLTYFGVLHSIYNDVLICICIFISVFPVLCRSVMALGLLCFLDKDFRSCLHSILIKAVNIKIPRIKVPNYTSYCIIPTADKSLLE</sequence>
<evidence type="ECO:0000256" key="4">
    <source>
        <dbReference type="ARBA" id="ARBA00023136"/>
    </source>
</evidence>
<dbReference type="Proteomes" id="UP000801492">
    <property type="component" value="Unassembled WGS sequence"/>
</dbReference>
<dbReference type="InterPro" id="IPR000276">
    <property type="entry name" value="GPCR_Rhodpsn"/>
</dbReference>
<name>A0A8K0CFX2_IGNLU</name>
<keyword evidence="7" id="KW-1185">Reference proteome</keyword>
<feature type="transmembrane region" description="Helical" evidence="5">
    <location>
        <begin position="192"/>
        <end position="214"/>
    </location>
</feature>
<dbReference type="SUPFAM" id="SSF81321">
    <property type="entry name" value="Family A G protein-coupled receptor-like"/>
    <property type="match status" value="1"/>
</dbReference>
<feature type="transmembrane region" description="Helical" evidence="5">
    <location>
        <begin position="220"/>
        <end position="251"/>
    </location>
</feature>
<feature type="transmembrane region" description="Helical" evidence="5">
    <location>
        <begin position="146"/>
        <end position="171"/>
    </location>
</feature>
<evidence type="ECO:0000256" key="5">
    <source>
        <dbReference type="SAM" id="Phobius"/>
    </source>
</evidence>
<proteinExistence type="predicted"/>
<keyword evidence="4 5" id="KW-0472">Membrane</keyword>
<reference evidence="6" key="1">
    <citation type="submission" date="2019-08" db="EMBL/GenBank/DDBJ databases">
        <title>The genome of the North American firefly Photinus pyralis.</title>
        <authorList>
            <consortium name="Photinus pyralis genome working group"/>
            <person name="Fallon T.R."/>
            <person name="Sander Lower S.E."/>
            <person name="Weng J.-K."/>
        </authorList>
    </citation>
    <scope>NUCLEOTIDE SEQUENCE</scope>
    <source>
        <strain evidence="6">TRF0915ILg1</strain>
        <tissue evidence="6">Whole body</tissue>
    </source>
</reference>
<gene>
    <name evidence="6" type="ORF">ILUMI_19588</name>
</gene>
<feature type="transmembrane region" description="Helical" evidence="5">
    <location>
        <begin position="6"/>
        <end position="31"/>
    </location>
</feature>
<evidence type="ECO:0000313" key="7">
    <source>
        <dbReference type="Proteomes" id="UP000801492"/>
    </source>
</evidence>
<comment type="subcellular location">
    <subcellularLocation>
        <location evidence="1">Membrane</location>
    </subcellularLocation>
</comment>
<dbReference type="PRINTS" id="PR00237">
    <property type="entry name" value="GPCRRHODOPSN"/>
</dbReference>
<dbReference type="EMBL" id="VTPC01087214">
    <property type="protein sequence ID" value="KAF2886584.1"/>
    <property type="molecule type" value="Genomic_DNA"/>
</dbReference>
<dbReference type="OrthoDB" id="6708910at2759"/>
<dbReference type="AlphaFoldDB" id="A0A8K0CFX2"/>
<evidence type="ECO:0008006" key="8">
    <source>
        <dbReference type="Google" id="ProtNLM"/>
    </source>
</evidence>
<feature type="transmembrane region" description="Helical" evidence="5">
    <location>
        <begin position="74"/>
        <end position="98"/>
    </location>
</feature>
<evidence type="ECO:0000313" key="6">
    <source>
        <dbReference type="EMBL" id="KAF2886584.1"/>
    </source>
</evidence>
<dbReference type="Gene3D" id="1.20.1070.10">
    <property type="entry name" value="Rhodopsin 7-helix transmembrane proteins"/>
    <property type="match status" value="1"/>
</dbReference>
<keyword evidence="3 5" id="KW-1133">Transmembrane helix</keyword>
<accession>A0A8K0CFX2</accession>
<evidence type="ECO:0000256" key="3">
    <source>
        <dbReference type="ARBA" id="ARBA00022989"/>
    </source>
</evidence>
<evidence type="ECO:0000256" key="2">
    <source>
        <dbReference type="ARBA" id="ARBA00022692"/>
    </source>
</evidence>
<protein>
    <recommendedName>
        <fullName evidence="8">G-protein coupled receptors family 1 profile domain-containing protein</fullName>
    </recommendedName>
</protein>
<dbReference type="CDD" id="cd00637">
    <property type="entry name" value="7tm_classA_rhodopsin-like"/>
    <property type="match status" value="1"/>
</dbReference>
<organism evidence="6 7">
    <name type="scientific">Ignelater luminosus</name>
    <name type="common">Cucubano</name>
    <name type="synonym">Pyrophorus luminosus</name>
    <dbReference type="NCBI Taxonomy" id="2038154"/>
    <lineage>
        <taxon>Eukaryota</taxon>
        <taxon>Metazoa</taxon>
        <taxon>Ecdysozoa</taxon>
        <taxon>Arthropoda</taxon>
        <taxon>Hexapoda</taxon>
        <taxon>Insecta</taxon>
        <taxon>Pterygota</taxon>
        <taxon>Neoptera</taxon>
        <taxon>Endopterygota</taxon>
        <taxon>Coleoptera</taxon>
        <taxon>Polyphaga</taxon>
        <taxon>Elateriformia</taxon>
        <taxon>Elateroidea</taxon>
        <taxon>Elateridae</taxon>
        <taxon>Agrypninae</taxon>
        <taxon>Pyrophorini</taxon>
        <taxon>Ignelater</taxon>
    </lineage>
</organism>
<evidence type="ECO:0000256" key="1">
    <source>
        <dbReference type="ARBA" id="ARBA00004370"/>
    </source>
</evidence>